<dbReference type="EMBL" id="BQNB010011453">
    <property type="protein sequence ID" value="GJS90746.1"/>
    <property type="molecule type" value="Genomic_DNA"/>
</dbReference>
<keyword evidence="1" id="KW-0862">Zinc</keyword>
<keyword evidence="1" id="KW-0863">Zinc-finger</keyword>
<dbReference type="InterPro" id="IPR036875">
    <property type="entry name" value="Znf_CCHC_sf"/>
</dbReference>
<organism evidence="3 4">
    <name type="scientific">Tanacetum coccineum</name>
    <dbReference type="NCBI Taxonomy" id="301880"/>
    <lineage>
        <taxon>Eukaryota</taxon>
        <taxon>Viridiplantae</taxon>
        <taxon>Streptophyta</taxon>
        <taxon>Embryophyta</taxon>
        <taxon>Tracheophyta</taxon>
        <taxon>Spermatophyta</taxon>
        <taxon>Magnoliopsida</taxon>
        <taxon>eudicotyledons</taxon>
        <taxon>Gunneridae</taxon>
        <taxon>Pentapetalae</taxon>
        <taxon>asterids</taxon>
        <taxon>campanulids</taxon>
        <taxon>Asterales</taxon>
        <taxon>Asteraceae</taxon>
        <taxon>Asteroideae</taxon>
        <taxon>Anthemideae</taxon>
        <taxon>Anthemidinae</taxon>
        <taxon>Tanacetum</taxon>
    </lineage>
</organism>
<evidence type="ECO:0000313" key="4">
    <source>
        <dbReference type="Proteomes" id="UP001151760"/>
    </source>
</evidence>
<comment type="caution">
    <text evidence="3">The sequence shown here is derived from an EMBL/GenBank/DDBJ whole genome shotgun (WGS) entry which is preliminary data.</text>
</comment>
<dbReference type="InterPro" id="IPR001878">
    <property type="entry name" value="Znf_CCHC"/>
</dbReference>
<feature type="domain" description="CCHC-type" evidence="2">
    <location>
        <begin position="63"/>
        <end position="79"/>
    </location>
</feature>
<proteinExistence type="predicted"/>
<dbReference type="Gene3D" id="4.10.60.10">
    <property type="entry name" value="Zinc finger, CCHC-type"/>
    <property type="match status" value="1"/>
</dbReference>
<evidence type="ECO:0000256" key="1">
    <source>
        <dbReference type="PROSITE-ProRule" id="PRU00047"/>
    </source>
</evidence>
<evidence type="ECO:0000259" key="2">
    <source>
        <dbReference type="PROSITE" id="PS50158"/>
    </source>
</evidence>
<dbReference type="Pfam" id="PF00098">
    <property type="entry name" value="zf-CCHC"/>
    <property type="match status" value="1"/>
</dbReference>
<dbReference type="Proteomes" id="UP001151760">
    <property type="component" value="Unassembled WGS sequence"/>
</dbReference>
<keyword evidence="1" id="KW-0479">Metal-binding</keyword>
<keyword evidence="4" id="KW-1185">Reference proteome</keyword>
<name>A0ABQ4ZMT9_9ASTR</name>
<reference evidence="3" key="1">
    <citation type="journal article" date="2022" name="Int. J. Mol. Sci.">
        <title>Draft Genome of Tanacetum Coccineum: Genomic Comparison of Closely Related Tanacetum-Family Plants.</title>
        <authorList>
            <person name="Yamashiro T."/>
            <person name="Shiraishi A."/>
            <person name="Nakayama K."/>
            <person name="Satake H."/>
        </authorList>
    </citation>
    <scope>NUCLEOTIDE SEQUENCE</scope>
</reference>
<sequence length="615" mass="69859">MDSALTIPMFQQREDPIECINKAMAFLSVVASRQTQSFAGNGNKGSAKNSRGNYAASQLRVVKCYNCQGEGHMTRQCTQPKRPRNTAWFKEKLMFSEAQEAGQILDEEQLAFLADPRIKDTLVAQQTIPQNSTFQTGDLDAYDSDCDDLSSAKGVLMANLSNCDSDVLSETRNAKFAAFQQEIDTLKETLSKNVKEKESLSKTLTVFKTESKEKESKYIDKEIVLEKQNKELENIICKMYRSMQAMHMLMKPQVFYNDTRKQALGYQNVFHLKKVQRIKPTLYDGSVLAKEHAVISVIDDEETLILEEESRSKIVIAKEHAVISVIDDEETLILEEESRSKIVFNQMKDAVDKCSVDKNYFEIQIKQLRIDNDQLLNQIMFQEIMHIAMTSIDNVDVNMSGVNEYYKYLELETELLKKKDFVKKDVFDKLVKAQSQEKDIVIMKLKEKIKSLSGKANVENVKMEIDEMETINIELEHNQFVSIKKTRVRSKEHSDSLIAQINAKSVENSDLNTQLQEKVFAIATLKNELRKLKGKNVVDTSSLKKTQGRSLRVCVIVGRGDMDASRSSHATLGLNLDPLFFAIIGCPLVAVRSKYDHTDCQRGNPCVRGFVLLLA</sequence>
<protein>
    <submittedName>
        <fullName evidence="3">Retrovirus-related pol polyprotein from transposon TNT 1-94</fullName>
    </submittedName>
</protein>
<dbReference type="SUPFAM" id="SSF57756">
    <property type="entry name" value="Retrovirus zinc finger-like domains"/>
    <property type="match status" value="1"/>
</dbReference>
<dbReference type="PROSITE" id="PS50158">
    <property type="entry name" value="ZF_CCHC"/>
    <property type="match status" value="1"/>
</dbReference>
<dbReference type="SMART" id="SM00343">
    <property type="entry name" value="ZnF_C2HC"/>
    <property type="match status" value="1"/>
</dbReference>
<reference evidence="3" key="2">
    <citation type="submission" date="2022-01" db="EMBL/GenBank/DDBJ databases">
        <authorList>
            <person name="Yamashiro T."/>
            <person name="Shiraishi A."/>
            <person name="Satake H."/>
            <person name="Nakayama K."/>
        </authorList>
    </citation>
    <scope>NUCLEOTIDE SEQUENCE</scope>
</reference>
<gene>
    <name evidence="3" type="ORF">Tco_0773382</name>
</gene>
<accession>A0ABQ4ZMT9</accession>
<evidence type="ECO:0000313" key="3">
    <source>
        <dbReference type="EMBL" id="GJS90746.1"/>
    </source>
</evidence>